<reference evidence="3 4" key="1">
    <citation type="submission" date="2020-08" db="EMBL/GenBank/DDBJ databases">
        <title>Genomic Encyclopedia of Type Strains, Phase IV (KMG-IV): sequencing the most valuable type-strain genomes for metagenomic binning, comparative biology and taxonomic classification.</title>
        <authorList>
            <person name="Goeker M."/>
        </authorList>
    </citation>
    <scope>NUCLEOTIDE SEQUENCE [LARGE SCALE GENOMIC DNA]</scope>
    <source>
        <strain evidence="3 4">DSM 106739</strain>
    </source>
</reference>
<dbReference type="Proteomes" id="UP000561045">
    <property type="component" value="Unassembled WGS sequence"/>
</dbReference>
<comment type="caution">
    <text evidence="3">The sequence shown here is derived from an EMBL/GenBank/DDBJ whole genome shotgun (WGS) entry which is preliminary data.</text>
</comment>
<sequence length="1285" mass="138176">MLPSYFRFQLSRLAPAGPRTQWVRLVFRLAVAAYFVAGLGLLAARYLVLPHAGEWRPEVERQVSRVIGLPVAIAHLDADWDGLRPRLRLRGVTLHDASGHPALRLAAVDASLSWRSIVAGAIRLRRLTIDRPELTLLRRPDGRVELSGFPAGSGDAADLKWVFEQPAIVIRNARLTWIDSQRGADPLVLEQLNLRLENSDNSHRFGITAVPPRTLASPIDLRGRLDGDASLTPTRWSGEIFASVDRADLARSAQWVDWPVHVAAAVGGLRLWVSVADGQPVAAAADLAFRDVSVTLARDVLPLELKRLAGHVEGSQRGGTLKLLARQLAVQTGEGRAVRPVSFSIEHIAGRDKREAQGKFTGRQLDVPALAALARHLPLPQGWAQRLAAFAPQGVFEQMDLSWRGEDGVPATYHAAARFSGLGAAPQGLLPGGQGWAGTVDLDERGGRFDLRVNKGSIALPAVFEDGEIPIDQAEFAGDWELRGGEASVRLKQGRFSNADAAGSASGVWHSRGDGPGVIDLEARLGHAQGRAVWRYMPLVVAADVRHWLRDAISEGVADDAKLVLKGDLARFPFVGDPSGAFTVDARVKGVRLMYAPDWPAIDAIEGTLKFDRARMEIHADRGAVFDAKVSQVHAVIPDLDHGMLALEGRAAGPTREFLRFVNASPIGNKFGYFTRGVEAVGDGALKLHLAVPLADAAKTTTSGEFQFTNNRLRLLPRFPLLESANGRFAFTESRFAIPDASGIFMGTPVRVRGDTRRDGAVDIEARGSVAMRQLALQFPSPLWDHLAGETPVTAHVVAREHDVSLGLESSLLGVASSLPDPFNKSAGQAQPMKLDWRWFNGGPLTRQSVEGSLPGRARVRLDLNEAADGAHVTQGVLALGDADTALPARGLALRARLGRLDLDAWASALGHAGTDEGAPPFDSLDVQAGDLVLKGLRFHDQGLVAQRDGSLWNGQLKGPAAAGELSIDTRGAGRINARLSRLALLPVTRVRERVLAERNAQGVVRMPQIDVRVASFAHSARELGALSLHGAPDGDDWLLDQLTLSNDDGKISMSGAYLFGRTRLRFELDARDAGALLGRLGHAGLLRRGEVNAKGSLDWKGPPEAPDLASLSGQFELKVEAGQFSKFEPGMGRLLGVFSLQSLPRRATLDFRDIFSEGFAFDTVSGSMKISAGVLRTDDLAIRGPAARVRMQGSVDLAAETQQLTVQVQPTLSETVALGAALGPAIGTLNPAVGLVAFLAQKVLSDPIEHMFSYEYAVDGSWAEPRVRKLSGAPARAQPNRSEP</sequence>
<keyword evidence="1" id="KW-0472">Membrane</keyword>
<accession>A0A840BII0</accession>
<dbReference type="NCBIfam" id="TIGR02099">
    <property type="entry name" value="YhdP family protein"/>
    <property type="match status" value="1"/>
</dbReference>
<keyword evidence="4" id="KW-1185">Reference proteome</keyword>
<feature type="domain" description="YhdP central" evidence="2">
    <location>
        <begin position="29"/>
        <end position="1268"/>
    </location>
</feature>
<proteinExistence type="predicted"/>
<name>A0A840BII0_9RHOO</name>
<keyword evidence="1" id="KW-0812">Transmembrane</keyword>
<protein>
    <submittedName>
        <fullName evidence="3">Uncharacterized protein (TIGR02099 family)</fullName>
    </submittedName>
</protein>
<dbReference type="PANTHER" id="PTHR38690:SF1">
    <property type="entry name" value="PROTEASE"/>
    <property type="match status" value="1"/>
</dbReference>
<evidence type="ECO:0000256" key="1">
    <source>
        <dbReference type="SAM" id="Phobius"/>
    </source>
</evidence>
<gene>
    <name evidence="3" type="ORF">GGR36_001751</name>
</gene>
<dbReference type="EMBL" id="JACIET010000001">
    <property type="protein sequence ID" value="MBB4012443.1"/>
    <property type="molecule type" value="Genomic_DNA"/>
</dbReference>
<evidence type="ECO:0000313" key="4">
    <source>
        <dbReference type="Proteomes" id="UP000561045"/>
    </source>
</evidence>
<dbReference type="RefSeq" id="WP_207064264.1">
    <property type="nucleotide sequence ID" value="NZ_BAABLE010000011.1"/>
</dbReference>
<evidence type="ECO:0000259" key="2">
    <source>
        <dbReference type="Pfam" id="PF13116"/>
    </source>
</evidence>
<dbReference type="PANTHER" id="PTHR38690">
    <property type="entry name" value="PROTEASE-RELATED"/>
    <property type="match status" value="1"/>
</dbReference>
<evidence type="ECO:0000313" key="3">
    <source>
        <dbReference type="EMBL" id="MBB4012443.1"/>
    </source>
</evidence>
<feature type="transmembrane region" description="Helical" evidence="1">
    <location>
        <begin position="25"/>
        <end position="48"/>
    </location>
</feature>
<dbReference type="InterPro" id="IPR011836">
    <property type="entry name" value="YhdP"/>
</dbReference>
<dbReference type="InterPro" id="IPR025263">
    <property type="entry name" value="YhdP_central"/>
</dbReference>
<keyword evidence="1" id="KW-1133">Transmembrane helix</keyword>
<organism evidence="3 4">
    <name type="scientific">Niveibacterium umoris</name>
    <dbReference type="NCBI Taxonomy" id="1193620"/>
    <lineage>
        <taxon>Bacteria</taxon>
        <taxon>Pseudomonadati</taxon>
        <taxon>Pseudomonadota</taxon>
        <taxon>Betaproteobacteria</taxon>
        <taxon>Rhodocyclales</taxon>
        <taxon>Rhodocyclaceae</taxon>
        <taxon>Niveibacterium</taxon>
    </lineage>
</organism>
<dbReference type="Pfam" id="PF13116">
    <property type="entry name" value="YhdP"/>
    <property type="match status" value="1"/>
</dbReference>